<keyword evidence="3" id="KW-1185">Reference proteome</keyword>
<dbReference type="InterPro" id="IPR043917">
    <property type="entry name" value="DUF5753"/>
</dbReference>
<dbReference type="Pfam" id="PF19054">
    <property type="entry name" value="DUF5753"/>
    <property type="match status" value="1"/>
</dbReference>
<accession>A0ABV9EAK8</accession>
<sequence>MYASGSYFVLEDDASAITFVAHNIPGLLQTPEYAHALIAATLLDGSTEEVRRRAEARITRQLLLSRDKVPAITVILDEAILRRHVGGESVALAQLDRLIELCDHPAITIHVIPFGVGGHTGLDGEFTILDFPDDEGPSVAHQEGLFGDIFVEAPGDVARYRKAADAACRASLDPEESLSLIKNVRKAM</sequence>
<dbReference type="Proteomes" id="UP001595891">
    <property type="component" value="Unassembled WGS sequence"/>
</dbReference>
<proteinExistence type="predicted"/>
<reference evidence="3" key="1">
    <citation type="journal article" date="2019" name="Int. J. Syst. Evol. Microbiol.">
        <title>The Global Catalogue of Microorganisms (GCM) 10K type strain sequencing project: providing services to taxonomists for standard genome sequencing and annotation.</title>
        <authorList>
            <consortium name="The Broad Institute Genomics Platform"/>
            <consortium name="The Broad Institute Genome Sequencing Center for Infectious Disease"/>
            <person name="Wu L."/>
            <person name="Ma J."/>
        </authorList>
    </citation>
    <scope>NUCLEOTIDE SEQUENCE [LARGE SCALE GENOMIC DNA]</scope>
    <source>
        <strain evidence="3">CCUG 49560</strain>
    </source>
</reference>
<name>A0ABV9EAK8_9ACTN</name>
<dbReference type="RefSeq" id="WP_262841407.1">
    <property type="nucleotide sequence ID" value="NZ_JANZYP010000005.1"/>
</dbReference>
<evidence type="ECO:0000313" key="3">
    <source>
        <dbReference type="Proteomes" id="UP001595891"/>
    </source>
</evidence>
<evidence type="ECO:0000259" key="1">
    <source>
        <dbReference type="Pfam" id="PF19054"/>
    </source>
</evidence>
<gene>
    <name evidence="2" type="ORF">ACFO8L_10885</name>
</gene>
<protein>
    <submittedName>
        <fullName evidence="2">DUF5753 domain-containing protein</fullName>
    </submittedName>
</protein>
<organism evidence="2 3">
    <name type="scientific">Sphaerisporangium corydalis</name>
    <dbReference type="NCBI Taxonomy" id="1441875"/>
    <lineage>
        <taxon>Bacteria</taxon>
        <taxon>Bacillati</taxon>
        <taxon>Actinomycetota</taxon>
        <taxon>Actinomycetes</taxon>
        <taxon>Streptosporangiales</taxon>
        <taxon>Streptosporangiaceae</taxon>
        <taxon>Sphaerisporangium</taxon>
    </lineage>
</organism>
<dbReference type="EMBL" id="JBHSFN010000005">
    <property type="protein sequence ID" value="MFC4586581.1"/>
    <property type="molecule type" value="Genomic_DNA"/>
</dbReference>
<feature type="domain" description="DUF5753" evidence="1">
    <location>
        <begin position="7"/>
        <end position="182"/>
    </location>
</feature>
<comment type="caution">
    <text evidence="2">The sequence shown here is derived from an EMBL/GenBank/DDBJ whole genome shotgun (WGS) entry which is preliminary data.</text>
</comment>
<evidence type="ECO:0000313" key="2">
    <source>
        <dbReference type="EMBL" id="MFC4586581.1"/>
    </source>
</evidence>